<evidence type="ECO:0000313" key="7">
    <source>
        <dbReference type="Proteomes" id="UP000515150"/>
    </source>
</evidence>
<feature type="chain" id="PRO_5027798611" evidence="5">
    <location>
        <begin position="24"/>
        <end position="817"/>
    </location>
</feature>
<evidence type="ECO:0000256" key="5">
    <source>
        <dbReference type="SAM" id="SignalP"/>
    </source>
</evidence>
<feature type="compositionally biased region" description="Low complexity" evidence="3">
    <location>
        <begin position="163"/>
        <end position="178"/>
    </location>
</feature>
<keyword evidence="5" id="KW-0732">Signal</keyword>
<organism evidence="7 8">
    <name type="scientific">Betta splendens</name>
    <name type="common">Siamese fighting fish</name>
    <dbReference type="NCBI Taxonomy" id="158456"/>
    <lineage>
        <taxon>Eukaryota</taxon>
        <taxon>Metazoa</taxon>
        <taxon>Chordata</taxon>
        <taxon>Craniata</taxon>
        <taxon>Vertebrata</taxon>
        <taxon>Euteleostomi</taxon>
        <taxon>Actinopterygii</taxon>
        <taxon>Neopterygii</taxon>
        <taxon>Teleostei</taxon>
        <taxon>Neoteleostei</taxon>
        <taxon>Acanthomorphata</taxon>
        <taxon>Anabantaria</taxon>
        <taxon>Anabantiformes</taxon>
        <taxon>Anabantoidei</taxon>
        <taxon>Osphronemidae</taxon>
        <taxon>Betta</taxon>
    </lineage>
</organism>
<dbReference type="PROSITE" id="PS50835">
    <property type="entry name" value="IG_LIKE"/>
    <property type="match status" value="6"/>
</dbReference>
<feature type="domain" description="Ig-like" evidence="6">
    <location>
        <begin position="373"/>
        <end position="457"/>
    </location>
</feature>
<dbReference type="Pfam" id="PF07679">
    <property type="entry name" value="I-set"/>
    <property type="match status" value="1"/>
</dbReference>
<dbReference type="RefSeq" id="XP_029015667.1">
    <property type="nucleotide sequence ID" value="XM_029159834.3"/>
</dbReference>
<protein>
    <submittedName>
        <fullName evidence="8">Hemicentin-1</fullName>
    </submittedName>
</protein>
<name>A0A6P7N8C1_BETSP</name>
<feature type="domain" description="Ig-like" evidence="6">
    <location>
        <begin position="223"/>
        <end position="270"/>
    </location>
</feature>
<dbReference type="SUPFAM" id="SSF48726">
    <property type="entry name" value="Immunoglobulin"/>
    <property type="match status" value="6"/>
</dbReference>
<evidence type="ECO:0000256" key="2">
    <source>
        <dbReference type="ARBA" id="ARBA00023319"/>
    </source>
</evidence>
<evidence type="ECO:0000256" key="3">
    <source>
        <dbReference type="SAM" id="MobiDB-lite"/>
    </source>
</evidence>
<accession>A0A6P7N8C1</accession>
<dbReference type="InterPro" id="IPR047012">
    <property type="entry name" value="ICAM_VCAM"/>
</dbReference>
<feature type="domain" description="Ig-like" evidence="6">
    <location>
        <begin position="550"/>
        <end position="627"/>
    </location>
</feature>
<proteinExistence type="predicted"/>
<dbReference type="Gene3D" id="2.60.40.10">
    <property type="entry name" value="Immunoglobulins"/>
    <property type="match status" value="7"/>
</dbReference>
<dbReference type="GO" id="GO:0005178">
    <property type="term" value="F:integrin binding"/>
    <property type="evidence" value="ECO:0007669"/>
    <property type="project" value="InterPro"/>
</dbReference>
<feature type="domain" description="Ig-like" evidence="6">
    <location>
        <begin position="675"/>
        <end position="750"/>
    </location>
</feature>
<dbReference type="CTD" id="3385"/>
<reference evidence="8" key="1">
    <citation type="submission" date="2025-08" db="UniProtKB">
        <authorList>
            <consortium name="RefSeq"/>
        </authorList>
    </citation>
    <scope>IDENTIFICATION</scope>
</reference>
<keyword evidence="7" id="KW-1185">Reference proteome</keyword>
<keyword evidence="4" id="KW-1133">Transmembrane helix</keyword>
<gene>
    <name evidence="8" type="primary">icam3</name>
</gene>
<evidence type="ECO:0000256" key="1">
    <source>
        <dbReference type="ARBA" id="ARBA00023157"/>
    </source>
</evidence>
<dbReference type="InterPro" id="IPR003598">
    <property type="entry name" value="Ig_sub2"/>
</dbReference>
<evidence type="ECO:0000256" key="4">
    <source>
        <dbReference type="SAM" id="Phobius"/>
    </source>
</evidence>
<dbReference type="InterPro" id="IPR013098">
    <property type="entry name" value="Ig_I-set"/>
</dbReference>
<dbReference type="Proteomes" id="UP000515150">
    <property type="component" value="Chromosome 8"/>
</dbReference>
<dbReference type="Pfam" id="PF13927">
    <property type="entry name" value="Ig_3"/>
    <property type="match status" value="1"/>
</dbReference>
<dbReference type="InterPro" id="IPR036179">
    <property type="entry name" value="Ig-like_dom_sf"/>
</dbReference>
<keyword evidence="1" id="KW-1015">Disulfide bond</keyword>
<dbReference type="KEGG" id="bspl:114860930"/>
<dbReference type="GeneID" id="114860930"/>
<keyword evidence="2" id="KW-0393">Immunoglobulin domain</keyword>
<dbReference type="GO" id="GO:0007155">
    <property type="term" value="P:cell adhesion"/>
    <property type="evidence" value="ECO:0007669"/>
    <property type="project" value="InterPro"/>
</dbReference>
<evidence type="ECO:0000313" key="8">
    <source>
        <dbReference type="RefSeq" id="XP_029015667.1"/>
    </source>
</evidence>
<feature type="domain" description="Ig-like" evidence="6">
    <location>
        <begin position="291"/>
        <end position="365"/>
    </location>
</feature>
<evidence type="ECO:0000259" key="6">
    <source>
        <dbReference type="PROSITE" id="PS50835"/>
    </source>
</evidence>
<dbReference type="InterPro" id="IPR007110">
    <property type="entry name" value="Ig-like_dom"/>
</dbReference>
<sequence length="817" mass="90222">MKGRRTFIVLFVGFILTATGVSACPIELSPPSVVVKYGDPVSINCSTWDSNVTGMGWEASQGGTDVQEVQHLTWTVDSLTDWDTAPSCFINLENSSMEQCEKKPTVVVYTFPESIRITSNSSREGALVFREHEEMEMFCDIAEAAPLQNLTVNWYKDGKLVSTASSGSSSNKPSGLRSPYRHSATRLENNSTWRCEAHMDLRPEGPELRVSSEEHRIEVHFGPEVQCFEIAWHIILLEGESLGSKCRVEGYPTPTVEWQKDGQTVDPSAPLSRGQSGDYYVVADGLRYVIPVVVMSQPELTCPSTYTTVEHAPNGISCTVKGYPEPQVTWLKDGEEVTLPETLTSSDAGRYVIIASNRVSSVNVTLDVFVNYPPSQIAELEDAEVGLGADVSLKCSSVGNPRPTYLWSYFRTTNVQEQSEDGVSLLSIRNATAYNRGSYTCHASNEVGKVSKTVTLTVRGAADVCPIKISPDGMVIPYQGPSQLVKCSMVPHDPRNNYKISWEDASDRAVGETWLVNTSQDWDLRPTCTIKVAGFETCQKTLNYTLYKMPDSVFVSADGSSVVEGRRLQLRCLIVNVAPARSLVVRWYRGNDIFEPRVEGSLEIPDCPFESNASCDVSAIRSPVNVSSTIDVVLNREHRSVQFRCDVELNLGPNGPDPPPNMTSSPLTITVLSKPIINATKLPKTVPVFRGYPEELVCEADGHPPPRIQWSYRSTTVSNSTFTAVEAGLYNCTATNEVDSSFYVVEVVLKEDYLPLIAGFVAVTVVAISVVFLFIYSIYYKNTKMRRYSFKNPKLGNHNGNVAHNGWDLQLPMTKLS</sequence>
<feature type="transmembrane region" description="Helical" evidence="4">
    <location>
        <begin position="753"/>
        <end position="779"/>
    </location>
</feature>
<feature type="signal peptide" evidence="5">
    <location>
        <begin position="1"/>
        <end position="23"/>
    </location>
</feature>
<dbReference type="PANTHER" id="PTHR13771:SF9">
    <property type="entry name" value="INTERCELLULAR ADHESION MOLECULE 5"/>
    <property type="match status" value="1"/>
</dbReference>
<feature type="domain" description="Ig-like" evidence="6">
    <location>
        <begin position="104"/>
        <end position="211"/>
    </location>
</feature>
<dbReference type="InterPro" id="IPR013783">
    <property type="entry name" value="Ig-like_fold"/>
</dbReference>
<keyword evidence="4" id="KW-0472">Membrane</keyword>
<dbReference type="PANTHER" id="PTHR13771">
    <property type="entry name" value="INTERCELLULAR ADHESION MOLECULE"/>
    <property type="match status" value="1"/>
</dbReference>
<dbReference type="PROSITE" id="PS51257">
    <property type="entry name" value="PROKAR_LIPOPROTEIN"/>
    <property type="match status" value="1"/>
</dbReference>
<keyword evidence="4" id="KW-0812">Transmembrane</keyword>
<dbReference type="FunFam" id="2.60.40.10:FF:000032">
    <property type="entry name" value="palladin isoform X1"/>
    <property type="match status" value="1"/>
</dbReference>
<dbReference type="AlphaFoldDB" id="A0A6P7N8C1"/>
<feature type="region of interest" description="Disordered" evidence="3">
    <location>
        <begin position="163"/>
        <end position="183"/>
    </location>
</feature>
<dbReference type="InterPro" id="IPR003599">
    <property type="entry name" value="Ig_sub"/>
</dbReference>
<dbReference type="InParanoid" id="A0A6P7N8C1"/>
<dbReference type="SMART" id="SM00409">
    <property type="entry name" value="IG"/>
    <property type="match status" value="5"/>
</dbReference>
<dbReference type="SMART" id="SM00408">
    <property type="entry name" value="IGc2"/>
    <property type="match status" value="3"/>
</dbReference>
<dbReference type="OrthoDB" id="5843397at2759"/>